<dbReference type="PANTHER" id="PTHR46593:SF1">
    <property type="entry name" value="TRANSMEMBRANE PROTEIN 64"/>
    <property type="match status" value="1"/>
</dbReference>
<keyword evidence="1" id="KW-1133">Transmembrane helix</keyword>
<keyword evidence="1" id="KW-0472">Membrane</keyword>
<accession>A0AA41N1Z8</accession>
<dbReference type="AlphaFoldDB" id="A0AA41N1Z8"/>
<keyword evidence="1 3" id="KW-0812">Transmembrane</keyword>
<dbReference type="InterPro" id="IPR032816">
    <property type="entry name" value="VTT_dom"/>
</dbReference>
<gene>
    <name evidence="3" type="ORF">SUZIE_167285</name>
</gene>
<evidence type="ECO:0000313" key="3">
    <source>
        <dbReference type="EMBL" id="MBZ3882307.1"/>
    </source>
</evidence>
<dbReference type="Proteomes" id="UP001166674">
    <property type="component" value="Unassembled WGS sequence"/>
</dbReference>
<feature type="transmembrane region" description="Helical" evidence="1">
    <location>
        <begin position="30"/>
        <end position="48"/>
    </location>
</feature>
<reference evidence="3" key="1">
    <citation type="submission" date="2020-03" db="EMBL/GenBank/DDBJ databases">
        <title>Studies in the Genomics of Life Span.</title>
        <authorList>
            <person name="Glass D."/>
        </authorList>
    </citation>
    <scope>NUCLEOTIDE SEQUENCE</scope>
    <source>
        <strain evidence="3">SUZIE</strain>
        <tissue evidence="3">Muscle</tissue>
    </source>
</reference>
<dbReference type="PANTHER" id="PTHR46593">
    <property type="entry name" value="TRANSMEMBRANE PROTEIN 64"/>
    <property type="match status" value="1"/>
</dbReference>
<dbReference type="GO" id="GO:0051480">
    <property type="term" value="P:regulation of cytosolic calcium ion concentration"/>
    <property type="evidence" value="ECO:0007669"/>
    <property type="project" value="TreeGrafter"/>
</dbReference>
<organism evidence="3 4">
    <name type="scientific">Sciurus carolinensis</name>
    <name type="common">Eastern gray squirrel</name>
    <dbReference type="NCBI Taxonomy" id="30640"/>
    <lineage>
        <taxon>Eukaryota</taxon>
        <taxon>Metazoa</taxon>
        <taxon>Chordata</taxon>
        <taxon>Craniata</taxon>
        <taxon>Vertebrata</taxon>
        <taxon>Euteleostomi</taxon>
        <taxon>Mammalia</taxon>
        <taxon>Eutheria</taxon>
        <taxon>Euarchontoglires</taxon>
        <taxon>Glires</taxon>
        <taxon>Rodentia</taxon>
        <taxon>Sciuromorpha</taxon>
        <taxon>Sciuridae</taxon>
        <taxon>Sciurinae</taxon>
        <taxon>Sciurini</taxon>
        <taxon>Sciurus</taxon>
    </lineage>
</organism>
<evidence type="ECO:0000259" key="2">
    <source>
        <dbReference type="Pfam" id="PF09335"/>
    </source>
</evidence>
<feature type="domain" description="VTT" evidence="2">
    <location>
        <begin position="52"/>
        <end position="136"/>
    </location>
</feature>
<dbReference type="GO" id="GO:0045672">
    <property type="term" value="P:positive regulation of osteoclast differentiation"/>
    <property type="evidence" value="ECO:0007669"/>
    <property type="project" value="TreeGrafter"/>
</dbReference>
<dbReference type="Pfam" id="PF09335">
    <property type="entry name" value="VTT_dom"/>
    <property type="match status" value="1"/>
</dbReference>
<name>A0AA41N1Z8_SCICA</name>
<dbReference type="InterPro" id="IPR053069">
    <property type="entry name" value="TVP38/TMEM64"/>
</dbReference>
<dbReference type="EMBL" id="JAATJV010381253">
    <property type="protein sequence ID" value="MBZ3882307.1"/>
    <property type="molecule type" value="Genomic_DNA"/>
</dbReference>
<keyword evidence="4" id="KW-1185">Reference proteome</keyword>
<sequence length="141" mass="15437">MLATLCFSSLSLVRYYLQHLLLWVESLDSLLGVLLFVLSIMVVSLPCGRGYIMLKVAAGYLYGFLLGMGLMVVGVLICTFIAHVVCKRLLTTWLASKIQSSEKLSAVIRVVEGGSGLRMVAVARLTPTPFGLQNAVFVFNY</sequence>
<evidence type="ECO:0000313" key="4">
    <source>
        <dbReference type="Proteomes" id="UP001166674"/>
    </source>
</evidence>
<dbReference type="GO" id="GO:0005783">
    <property type="term" value="C:endoplasmic reticulum"/>
    <property type="evidence" value="ECO:0007669"/>
    <property type="project" value="TreeGrafter"/>
</dbReference>
<proteinExistence type="predicted"/>
<dbReference type="GO" id="GO:0045780">
    <property type="term" value="P:positive regulation of bone resorption"/>
    <property type="evidence" value="ECO:0007669"/>
    <property type="project" value="TreeGrafter"/>
</dbReference>
<protein>
    <submittedName>
        <fullName evidence="3">Transmembrane protein 64</fullName>
    </submittedName>
</protein>
<feature type="transmembrane region" description="Helical" evidence="1">
    <location>
        <begin position="60"/>
        <end position="82"/>
    </location>
</feature>
<comment type="caution">
    <text evidence="3">The sequence shown here is derived from an EMBL/GenBank/DDBJ whole genome shotgun (WGS) entry which is preliminary data.</text>
</comment>
<evidence type="ECO:0000256" key="1">
    <source>
        <dbReference type="SAM" id="Phobius"/>
    </source>
</evidence>